<dbReference type="PANTHER" id="PTHR35894">
    <property type="entry name" value="GENERAL SECRETION PATHWAY PROTEIN A-RELATED"/>
    <property type="match status" value="1"/>
</dbReference>
<evidence type="ECO:0000313" key="4">
    <source>
        <dbReference type="Proteomes" id="UP000218899"/>
    </source>
</evidence>
<keyword evidence="1" id="KW-0812">Transmembrane</keyword>
<dbReference type="InterPro" id="IPR049945">
    <property type="entry name" value="AAA_22"/>
</dbReference>
<organism evidence="3 4">
    <name type="scientific">Sulfurifustis variabilis</name>
    <dbReference type="NCBI Taxonomy" id="1675686"/>
    <lineage>
        <taxon>Bacteria</taxon>
        <taxon>Pseudomonadati</taxon>
        <taxon>Pseudomonadota</taxon>
        <taxon>Gammaproteobacteria</taxon>
        <taxon>Acidiferrobacterales</taxon>
        <taxon>Acidiferrobacteraceae</taxon>
        <taxon>Sulfurifustis</taxon>
    </lineage>
</organism>
<proteinExistence type="predicted"/>
<protein>
    <submittedName>
        <fullName evidence="3">ATPase AAA</fullName>
    </submittedName>
</protein>
<dbReference type="PANTHER" id="PTHR35894:SF7">
    <property type="entry name" value="GENERAL SECRETION PATHWAY PROTEIN A-RELATED"/>
    <property type="match status" value="1"/>
</dbReference>
<dbReference type="AlphaFoldDB" id="A0A1B4VAJ5"/>
<dbReference type="Gene3D" id="3.40.50.300">
    <property type="entry name" value="P-loop containing nucleotide triphosphate hydrolases"/>
    <property type="match status" value="1"/>
</dbReference>
<dbReference type="Pfam" id="PF13401">
    <property type="entry name" value="AAA_22"/>
    <property type="match status" value="1"/>
</dbReference>
<evidence type="ECO:0000256" key="1">
    <source>
        <dbReference type="SAM" id="Phobius"/>
    </source>
</evidence>
<evidence type="ECO:0000313" key="3">
    <source>
        <dbReference type="EMBL" id="BAU47021.1"/>
    </source>
</evidence>
<dbReference type="InterPro" id="IPR027417">
    <property type="entry name" value="P-loop_NTPase"/>
</dbReference>
<sequence>MYNEHFGLRELPFGITPDTSFFFPHSSHQEALNTLLVAARTGEGFMKVVGEVGTGKTMLCRKFLDALDREHFVTAYIPNPYLGPNTLLLAVAEELGIANPEGVNQHLLLKLITKSLLDSHVAGRRVVLCLDEAQAMPIETLEALRLLTNLETERRKLLQVVLFGQPELDAKLDSPAIRQLKQRITFSYRLRPLHLCDVEFYLAHRLTVAGYRGPRLFRVDAVKRLFRGSGGVPRLVNVLAHKSLMAAFGEGVREIAGEHVRLAIADTEAAAARPSLRFRLPRLLATIAGMAALATAAVVWGYWS</sequence>
<dbReference type="InterPro" id="IPR052026">
    <property type="entry name" value="ExeA_AAA_ATPase_DNA-bind"/>
</dbReference>
<dbReference type="EMBL" id="AP014936">
    <property type="protein sequence ID" value="BAU47021.1"/>
    <property type="molecule type" value="Genomic_DNA"/>
</dbReference>
<dbReference type="RefSeq" id="WP_096458153.1">
    <property type="nucleotide sequence ID" value="NZ_AP014936.1"/>
</dbReference>
<gene>
    <name evidence="3" type="ORF">SVA_0439</name>
</gene>
<feature type="transmembrane region" description="Helical" evidence="1">
    <location>
        <begin position="283"/>
        <end position="303"/>
    </location>
</feature>
<dbReference type="KEGG" id="sva:SVA_0439"/>
<dbReference type="SUPFAM" id="SSF52540">
    <property type="entry name" value="P-loop containing nucleoside triphosphate hydrolases"/>
    <property type="match status" value="1"/>
</dbReference>
<keyword evidence="1" id="KW-1133">Transmembrane helix</keyword>
<feature type="domain" description="ORC1/DEAH AAA+ ATPase" evidence="2">
    <location>
        <begin position="41"/>
        <end position="172"/>
    </location>
</feature>
<name>A0A1B4VAJ5_9GAMM</name>
<reference evidence="3 4" key="1">
    <citation type="submission" date="2015-08" db="EMBL/GenBank/DDBJ databases">
        <title>Complete genome sequence of Sulfurifustis variabilis.</title>
        <authorList>
            <person name="Miura A."/>
            <person name="Kojima H."/>
            <person name="Fukui M."/>
        </authorList>
    </citation>
    <scope>NUCLEOTIDE SEQUENCE [LARGE SCALE GENOMIC DNA]</scope>
    <source>
        <strain evidence="4">skN76</strain>
    </source>
</reference>
<keyword evidence="4" id="KW-1185">Reference proteome</keyword>
<accession>A0A1B4VAJ5</accession>
<evidence type="ECO:0000259" key="2">
    <source>
        <dbReference type="Pfam" id="PF13401"/>
    </source>
</evidence>
<dbReference type="OrthoDB" id="9780149at2"/>
<dbReference type="Proteomes" id="UP000218899">
    <property type="component" value="Chromosome"/>
</dbReference>
<dbReference type="GO" id="GO:0016887">
    <property type="term" value="F:ATP hydrolysis activity"/>
    <property type="evidence" value="ECO:0007669"/>
    <property type="project" value="InterPro"/>
</dbReference>
<keyword evidence="1" id="KW-0472">Membrane</keyword>